<dbReference type="EMBL" id="JACJVP010000041">
    <property type="protein sequence ID" value="MBB6673638.1"/>
    <property type="molecule type" value="Genomic_DNA"/>
</dbReference>
<dbReference type="PROSITE" id="PS51000">
    <property type="entry name" value="HTH_DEOR_2"/>
    <property type="match status" value="1"/>
</dbReference>
<dbReference type="SUPFAM" id="SSF46785">
    <property type="entry name" value="Winged helix' DNA-binding domain"/>
    <property type="match status" value="1"/>
</dbReference>
<sequence>MLAAERKKRIVDYVRQYRTATVSVLAKAFNVHEATIRRDLAEIEQEGMLKRTHGGVIVEQWTRDEPSFNERTSQHLDEKMRIGQLAASLVEDGENIIIDSGTTTLHLARNLVYRSRITVITNDMNVAAELRDAPGVKVILTGGELYPSSYMLNGMITDQVLKSLHVEKAFIGTPALHPQHGLMHPEALLVPAKQAMIRAAGEIVVMTDHTKIGKVALHEVVPNSAIHTIITGEEIAESDTKSFEEQGITVYRAGKDSKHV</sequence>
<dbReference type="Gene3D" id="3.40.50.1360">
    <property type="match status" value="1"/>
</dbReference>
<dbReference type="GO" id="GO:0003700">
    <property type="term" value="F:DNA-binding transcription factor activity"/>
    <property type="evidence" value="ECO:0007669"/>
    <property type="project" value="InterPro"/>
</dbReference>
<dbReference type="PANTHER" id="PTHR30363">
    <property type="entry name" value="HTH-TYPE TRANSCRIPTIONAL REGULATOR SRLR-RELATED"/>
    <property type="match status" value="1"/>
</dbReference>
<dbReference type="Pfam" id="PF00455">
    <property type="entry name" value="DeoRC"/>
    <property type="match status" value="1"/>
</dbReference>
<keyword evidence="5" id="KW-1185">Reference proteome</keyword>
<evidence type="ECO:0000256" key="1">
    <source>
        <dbReference type="ARBA" id="ARBA00023015"/>
    </source>
</evidence>
<gene>
    <name evidence="4" type="ORF">H7C19_23440</name>
</gene>
<dbReference type="InterPro" id="IPR001034">
    <property type="entry name" value="DeoR_HTH"/>
</dbReference>
<dbReference type="PRINTS" id="PR00037">
    <property type="entry name" value="HTHLACR"/>
</dbReference>
<evidence type="ECO:0000259" key="3">
    <source>
        <dbReference type="PROSITE" id="PS51000"/>
    </source>
</evidence>
<keyword evidence="1" id="KW-0805">Transcription regulation</keyword>
<dbReference type="SMART" id="SM01134">
    <property type="entry name" value="DeoRC"/>
    <property type="match status" value="1"/>
</dbReference>
<dbReference type="Pfam" id="PF08220">
    <property type="entry name" value="HTH_DeoR"/>
    <property type="match status" value="1"/>
</dbReference>
<dbReference type="InterPro" id="IPR036388">
    <property type="entry name" value="WH-like_DNA-bd_sf"/>
</dbReference>
<dbReference type="InterPro" id="IPR037171">
    <property type="entry name" value="NagB/RpiA_transferase-like"/>
</dbReference>
<dbReference type="AlphaFoldDB" id="A0A7X0RTW7"/>
<dbReference type="Proteomes" id="UP000547209">
    <property type="component" value="Unassembled WGS sequence"/>
</dbReference>
<dbReference type="RefSeq" id="WP_185671502.1">
    <property type="nucleotide sequence ID" value="NZ_JACJVP010000041.1"/>
</dbReference>
<keyword evidence="2" id="KW-0804">Transcription</keyword>
<dbReference type="InterPro" id="IPR050313">
    <property type="entry name" value="Carb_Metab_HTH_regulators"/>
</dbReference>
<dbReference type="InterPro" id="IPR014036">
    <property type="entry name" value="DeoR-like_C"/>
</dbReference>
<proteinExistence type="predicted"/>
<evidence type="ECO:0000313" key="4">
    <source>
        <dbReference type="EMBL" id="MBB6673638.1"/>
    </source>
</evidence>
<name>A0A7X0RTW7_9BACL</name>
<organism evidence="4 5">
    <name type="scientific">Cohnella nanjingensis</name>
    <dbReference type="NCBI Taxonomy" id="1387779"/>
    <lineage>
        <taxon>Bacteria</taxon>
        <taxon>Bacillati</taxon>
        <taxon>Bacillota</taxon>
        <taxon>Bacilli</taxon>
        <taxon>Bacillales</taxon>
        <taxon>Paenibacillaceae</taxon>
        <taxon>Cohnella</taxon>
    </lineage>
</organism>
<dbReference type="PANTHER" id="PTHR30363:SF44">
    <property type="entry name" value="AGA OPERON TRANSCRIPTIONAL REPRESSOR-RELATED"/>
    <property type="match status" value="1"/>
</dbReference>
<evidence type="ECO:0000256" key="2">
    <source>
        <dbReference type="ARBA" id="ARBA00023163"/>
    </source>
</evidence>
<dbReference type="Gene3D" id="1.10.10.10">
    <property type="entry name" value="Winged helix-like DNA-binding domain superfamily/Winged helix DNA-binding domain"/>
    <property type="match status" value="1"/>
</dbReference>
<dbReference type="SUPFAM" id="SSF100950">
    <property type="entry name" value="NagB/RpiA/CoA transferase-like"/>
    <property type="match status" value="1"/>
</dbReference>
<dbReference type="SMART" id="SM00420">
    <property type="entry name" value="HTH_DEOR"/>
    <property type="match status" value="1"/>
</dbReference>
<evidence type="ECO:0000313" key="5">
    <source>
        <dbReference type="Proteomes" id="UP000547209"/>
    </source>
</evidence>
<feature type="domain" description="HTH deoR-type" evidence="3">
    <location>
        <begin position="3"/>
        <end position="58"/>
    </location>
</feature>
<comment type="caution">
    <text evidence="4">The sequence shown here is derived from an EMBL/GenBank/DDBJ whole genome shotgun (WGS) entry which is preliminary data.</text>
</comment>
<dbReference type="InterPro" id="IPR036390">
    <property type="entry name" value="WH_DNA-bd_sf"/>
</dbReference>
<reference evidence="4 5" key="1">
    <citation type="submission" date="2020-08" db="EMBL/GenBank/DDBJ databases">
        <title>Cohnella phylogeny.</title>
        <authorList>
            <person name="Dunlap C."/>
        </authorList>
    </citation>
    <scope>NUCLEOTIDE SEQUENCE [LARGE SCALE GENOMIC DNA]</scope>
    <source>
        <strain evidence="4 5">DSM 28246</strain>
    </source>
</reference>
<accession>A0A7X0RTW7</accession>
<protein>
    <submittedName>
        <fullName evidence="4">DeoR/GlpR transcriptional regulator</fullName>
    </submittedName>
</protein>